<dbReference type="Pfam" id="PF14760">
    <property type="entry name" value="Rnk_N"/>
    <property type="match status" value="1"/>
</dbReference>
<dbReference type="Proteomes" id="UP000639274">
    <property type="component" value="Chromosome"/>
</dbReference>
<accession>A0A974Y1E8</accession>
<feature type="domain" description="Transcription elongation factor GreA/GreB C-terminal" evidence="1">
    <location>
        <begin position="50"/>
        <end position="125"/>
    </location>
</feature>
<name>A0A974Y1E8_9GAMM</name>
<protein>
    <submittedName>
        <fullName evidence="3">Nucleoside diphosphate kinase regulator</fullName>
    </submittedName>
</protein>
<dbReference type="FunFam" id="3.10.50.30:FF:000002">
    <property type="entry name" value="Regulator of nucleoside diphosphate kinase"/>
    <property type="match status" value="1"/>
</dbReference>
<evidence type="ECO:0000259" key="1">
    <source>
        <dbReference type="Pfam" id="PF01272"/>
    </source>
</evidence>
<dbReference type="InterPro" id="IPR029462">
    <property type="entry name" value="Rnk_N"/>
</dbReference>
<dbReference type="Pfam" id="PF01272">
    <property type="entry name" value="GreA_GreB"/>
    <property type="match status" value="1"/>
</dbReference>
<reference evidence="3 4" key="1">
    <citation type="submission" date="2021-03" db="EMBL/GenBank/DDBJ databases">
        <title>Lysobacter sp. nov. isolated from soil of gangwondo yeongwol, south Korea.</title>
        <authorList>
            <person name="Kim K.R."/>
            <person name="Kim K.H."/>
            <person name="Jeon C.O."/>
        </authorList>
    </citation>
    <scope>NUCLEOTIDE SEQUENCE [LARGE SCALE GENOMIC DNA]</scope>
    <source>
        <strain evidence="3 4">R19</strain>
    </source>
</reference>
<dbReference type="PANTHER" id="PTHR30437">
    <property type="entry name" value="TRANSCRIPTION ELONGATION FACTOR GREA"/>
    <property type="match status" value="1"/>
</dbReference>
<dbReference type="Gene3D" id="1.10.286.20">
    <property type="match status" value="1"/>
</dbReference>
<keyword evidence="4" id="KW-1185">Reference proteome</keyword>
<dbReference type="KEGG" id="lsf:I8J32_006835"/>
<evidence type="ECO:0000313" key="3">
    <source>
        <dbReference type="EMBL" id="QSX79559.1"/>
    </source>
</evidence>
<evidence type="ECO:0000313" key="4">
    <source>
        <dbReference type="Proteomes" id="UP000639274"/>
    </source>
</evidence>
<feature type="domain" description="Regulator of nucleoside diphosphate kinase N-terminal" evidence="2">
    <location>
        <begin position="4"/>
        <end position="44"/>
    </location>
</feature>
<dbReference type="RefSeq" id="WP_200616334.1">
    <property type="nucleotide sequence ID" value="NZ_CP071518.1"/>
</dbReference>
<dbReference type="GO" id="GO:0070063">
    <property type="term" value="F:RNA polymerase binding"/>
    <property type="evidence" value="ECO:0007669"/>
    <property type="project" value="InterPro"/>
</dbReference>
<keyword evidence="3" id="KW-0418">Kinase</keyword>
<dbReference type="GO" id="GO:0032784">
    <property type="term" value="P:regulation of DNA-templated transcription elongation"/>
    <property type="evidence" value="ECO:0007669"/>
    <property type="project" value="InterPro"/>
</dbReference>
<dbReference type="AlphaFoldDB" id="A0A974Y1E8"/>
<proteinExistence type="predicted"/>
<sequence length="135" mass="14779">MDRPNLTVTTHDARRLEALLQGATARSTPMASLLEEELSRAVLVEPQDVPPDIVTMHSRVVCRDEGSGEQREIELVYPHEADAARDRISILAPVGTALLGLAVGSSIEWPVPGGRTTRMRVMAVPYQPEATKRLD</sequence>
<evidence type="ECO:0000259" key="2">
    <source>
        <dbReference type="Pfam" id="PF14760"/>
    </source>
</evidence>
<dbReference type="InterPro" id="IPR036953">
    <property type="entry name" value="GreA/GreB_C_sf"/>
</dbReference>
<gene>
    <name evidence="3" type="primary">rnk</name>
    <name evidence="3" type="ORF">I8J32_006835</name>
</gene>
<dbReference type="InterPro" id="IPR001437">
    <property type="entry name" value="Tscrpt_elong_fac_GreA/B_C"/>
</dbReference>
<keyword evidence="3" id="KW-0808">Transferase</keyword>
<dbReference type="InterPro" id="IPR023459">
    <property type="entry name" value="Tscrpt_elong_fac_GreA/B_fam"/>
</dbReference>
<dbReference type="Gene3D" id="3.10.50.30">
    <property type="entry name" value="Transcription elongation factor, GreA/GreB, C-terminal domain"/>
    <property type="match status" value="1"/>
</dbReference>
<dbReference type="EMBL" id="CP071518">
    <property type="protein sequence ID" value="QSX79559.1"/>
    <property type="molecule type" value="Genomic_DNA"/>
</dbReference>
<dbReference type="GO" id="GO:0016301">
    <property type="term" value="F:kinase activity"/>
    <property type="evidence" value="ECO:0007669"/>
    <property type="project" value="UniProtKB-KW"/>
</dbReference>
<dbReference type="GO" id="GO:0006354">
    <property type="term" value="P:DNA-templated transcription elongation"/>
    <property type="evidence" value="ECO:0007669"/>
    <property type="project" value="TreeGrafter"/>
</dbReference>
<organism evidence="3 4">
    <name type="scientific">Agrilutibacter solisilvae</name>
    <dbReference type="NCBI Taxonomy" id="2763317"/>
    <lineage>
        <taxon>Bacteria</taxon>
        <taxon>Pseudomonadati</taxon>
        <taxon>Pseudomonadota</taxon>
        <taxon>Gammaproteobacteria</taxon>
        <taxon>Lysobacterales</taxon>
        <taxon>Lysobacteraceae</taxon>
        <taxon>Agrilutibacter</taxon>
    </lineage>
</organism>
<dbReference type="GO" id="GO:0003677">
    <property type="term" value="F:DNA binding"/>
    <property type="evidence" value="ECO:0007669"/>
    <property type="project" value="InterPro"/>
</dbReference>
<dbReference type="PANTHER" id="PTHR30437:SF5">
    <property type="entry name" value="REGULATOR OF NUCLEOSIDE DIPHOSPHATE KINASE"/>
    <property type="match status" value="1"/>
</dbReference>
<dbReference type="SUPFAM" id="SSF54534">
    <property type="entry name" value="FKBP-like"/>
    <property type="match status" value="1"/>
</dbReference>
<dbReference type="NCBIfam" id="NF004396">
    <property type="entry name" value="PRK05753.1"/>
    <property type="match status" value="1"/>
</dbReference>